<protein>
    <submittedName>
        <fullName evidence="1">Flagellar biosynthesis regulator FlaF</fullName>
    </submittedName>
</protein>
<proteinExistence type="predicted"/>
<dbReference type="InterPro" id="IPR010845">
    <property type="entry name" value="FlaF"/>
</dbReference>
<evidence type="ECO:0000313" key="2">
    <source>
        <dbReference type="Proteomes" id="UP000315816"/>
    </source>
</evidence>
<keyword evidence="2" id="KW-1185">Reference proteome</keyword>
<dbReference type="AlphaFoldDB" id="A0A545SLV3"/>
<name>A0A545SLV3_9RHOB</name>
<organism evidence="1 2">
    <name type="scientific">Aliiroseovarius halocynthiae</name>
    <dbReference type="NCBI Taxonomy" id="985055"/>
    <lineage>
        <taxon>Bacteria</taxon>
        <taxon>Pseudomonadati</taxon>
        <taxon>Pseudomonadota</taxon>
        <taxon>Alphaproteobacteria</taxon>
        <taxon>Rhodobacterales</taxon>
        <taxon>Paracoccaceae</taxon>
        <taxon>Aliiroseovarius</taxon>
    </lineage>
</organism>
<dbReference type="OrthoDB" id="9808944at2"/>
<sequence length="120" mass="13413">MTKTAYAATQNTVRTPRGIEYEAFARITHRLKSSAEKGRNEFGQLAQAIHENRQLWTLLAADVAAAENGLPAGLRARIFYLYEFTNQHSRKVLKDPDEVGVLVEINTAVMRGLRQKAEAA</sequence>
<evidence type="ECO:0000313" key="1">
    <source>
        <dbReference type="EMBL" id="TQV65952.1"/>
    </source>
</evidence>
<dbReference type="NCBIfam" id="NF009435">
    <property type="entry name" value="PRK12794.1"/>
    <property type="match status" value="1"/>
</dbReference>
<reference evidence="1 2" key="1">
    <citation type="submission" date="2019-06" db="EMBL/GenBank/DDBJ databases">
        <title>A novel species of marine bacteria.</title>
        <authorList>
            <person name="Wang Y."/>
        </authorList>
    </citation>
    <scope>NUCLEOTIDE SEQUENCE [LARGE SCALE GENOMIC DNA]</scope>
    <source>
        <strain evidence="1 2">MA1-10</strain>
    </source>
</reference>
<dbReference type="GO" id="GO:0044781">
    <property type="term" value="P:bacterial-type flagellum organization"/>
    <property type="evidence" value="ECO:0007669"/>
    <property type="project" value="InterPro"/>
</dbReference>
<keyword evidence="1" id="KW-0969">Cilium</keyword>
<accession>A0A545SLV3</accession>
<keyword evidence="1" id="KW-0966">Cell projection</keyword>
<gene>
    <name evidence="1" type="primary">flaF</name>
    <name evidence="1" type="ORF">FIL88_15570</name>
</gene>
<dbReference type="EMBL" id="VICH01000014">
    <property type="protein sequence ID" value="TQV65952.1"/>
    <property type="molecule type" value="Genomic_DNA"/>
</dbReference>
<keyword evidence="1" id="KW-0282">Flagellum</keyword>
<dbReference type="Proteomes" id="UP000315816">
    <property type="component" value="Unassembled WGS sequence"/>
</dbReference>
<dbReference type="Pfam" id="PF07309">
    <property type="entry name" value="FlaF"/>
    <property type="match status" value="1"/>
</dbReference>
<comment type="caution">
    <text evidence="1">The sequence shown here is derived from an EMBL/GenBank/DDBJ whole genome shotgun (WGS) entry which is preliminary data.</text>
</comment>